<comment type="similarity">
    <text evidence="2">Belongs to the bacterial solute-binding protein SsuA/TauA family.</text>
</comment>
<evidence type="ECO:0000256" key="1">
    <source>
        <dbReference type="ARBA" id="ARBA00004418"/>
    </source>
</evidence>
<dbReference type="PANTHER" id="PTHR30024:SF47">
    <property type="entry name" value="TAURINE-BINDING PERIPLASMIC PROTEIN"/>
    <property type="match status" value="1"/>
</dbReference>
<dbReference type="SUPFAM" id="SSF53850">
    <property type="entry name" value="Periplasmic binding protein-like II"/>
    <property type="match status" value="1"/>
</dbReference>
<comment type="subcellular location">
    <subcellularLocation>
        <location evidence="1">Periplasm</location>
    </subcellularLocation>
</comment>
<dbReference type="EMBL" id="BMYZ01000001">
    <property type="protein sequence ID" value="GGY66163.1"/>
    <property type="molecule type" value="Genomic_DNA"/>
</dbReference>
<keyword evidence="7" id="KW-1185">Reference proteome</keyword>
<dbReference type="PROSITE" id="PS51123">
    <property type="entry name" value="OMPA_2"/>
    <property type="match status" value="1"/>
</dbReference>
<evidence type="ECO:0000313" key="7">
    <source>
        <dbReference type="Proteomes" id="UP000619761"/>
    </source>
</evidence>
<dbReference type="InterPro" id="IPR015168">
    <property type="entry name" value="SsuA/THI5"/>
</dbReference>
<proteinExistence type="inferred from homology"/>
<dbReference type="Gene3D" id="3.30.1330.60">
    <property type="entry name" value="OmpA-like domain"/>
    <property type="match status" value="1"/>
</dbReference>
<keyword evidence="4" id="KW-0472">Membrane</keyword>
<organism evidence="6 7">
    <name type="scientific">Cellvibrio zantedeschiae</name>
    <dbReference type="NCBI Taxonomy" id="1237077"/>
    <lineage>
        <taxon>Bacteria</taxon>
        <taxon>Pseudomonadati</taxon>
        <taxon>Pseudomonadota</taxon>
        <taxon>Gammaproteobacteria</taxon>
        <taxon>Cellvibrionales</taxon>
        <taxon>Cellvibrionaceae</taxon>
        <taxon>Cellvibrio</taxon>
    </lineage>
</organism>
<dbReference type="SUPFAM" id="SSF103088">
    <property type="entry name" value="OmpA-like"/>
    <property type="match status" value="1"/>
</dbReference>
<name>A0ABQ3AVW0_9GAMM</name>
<reference evidence="7" key="1">
    <citation type="journal article" date="2019" name="Int. J. Syst. Evol. Microbiol.">
        <title>The Global Catalogue of Microorganisms (GCM) 10K type strain sequencing project: providing services to taxonomists for standard genome sequencing and annotation.</title>
        <authorList>
            <consortium name="The Broad Institute Genomics Platform"/>
            <consortium name="The Broad Institute Genome Sequencing Center for Infectious Disease"/>
            <person name="Wu L."/>
            <person name="Ma J."/>
        </authorList>
    </citation>
    <scope>NUCLEOTIDE SEQUENCE [LARGE SCALE GENOMIC DNA]</scope>
    <source>
        <strain evidence="7">KCTC 32239</strain>
    </source>
</reference>
<gene>
    <name evidence="6" type="ORF">GCM10011613_07580</name>
</gene>
<evidence type="ECO:0000313" key="6">
    <source>
        <dbReference type="EMBL" id="GGY66163.1"/>
    </source>
</evidence>
<dbReference type="Proteomes" id="UP000619761">
    <property type="component" value="Unassembled WGS sequence"/>
</dbReference>
<evidence type="ECO:0000259" key="5">
    <source>
        <dbReference type="PROSITE" id="PS51123"/>
    </source>
</evidence>
<evidence type="ECO:0000256" key="3">
    <source>
        <dbReference type="ARBA" id="ARBA00022729"/>
    </source>
</evidence>
<dbReference type="Gene3D" id="3.40.190.10">
    <property type="entry name" value="Periplasmic binding protein-like II"/>
    <property type="match status" value="2"/>
</dbReference>
<keyword evidence="3" id="KW-0732">Signal</keyword>
<sequence length="571" mass="61726">MKTDYSRMLAGLLLCLTAMSAWSIEYITPKPLAETLKGSVGTVKNGTLELPIISWGADIATIHANGNGISTAPDSLFGQAGLDFKLVREDVFARQLEKYMSGTTPYLRGTMGMINMASDLLAGDPRTKPVVIAKLSDSAGGDVLVVKEGIRTVADLRGKTVALQAYGPHLDYLNRLLNDANLTLADIKVKWVRDLTASANSPAEALRQKDVDAAFVITPDALALTSNGTVGTGAEESVRGARVLVSTKTANKVIVDVYAVRADYLEQNRAKVEAFVSVLLKAQEQVAVLVTNSGSQKAEYQKLMKSSAKLLLDSEQAVADAEGMYADAALALFNGNKAFFAGAGEQRSFEVIAKESLAGIKQFGLASGRELLRAQMWDYGRLQAQVGAVKEKQASRFDQKAATATVNRMQQQGALQSNELYSFEVFFAPNQNAFTAEMYKDAFDRVIELAGTYGGALITVEGHSDPMEYLRKRKANESALVLGQIKQAARNLSLSRSQAVRDAILQYGKSKNIVLDASQFVTVGHGIAMPKTGICGDEPCAPKTEAEWRTNMRVVFRIVQVEAEAEVFKPL</sequence>
<protein>
    <recommendedName>
        <fullName evidence="5">OmpA-like domain-containing protein</fullName>
    </recommendedName>
</protein>
<dbReference type="InterPro" id="IPR006665">
    <property type="entry name" value="OmpA-like"/>
</dbReference>
<evidence type="ECO:0000256" key="2">
    <source>
        <dbReference type="ARBA" id="ARBA00010742"/>
    </source>
</evidence>
<dbReference type="PANTHER" id="PTHR30024">
    <property type="entry name" value="ALIPHATIC SULFONATES-BINDING PROTEIN-RELATED"/>
    <property type="match status" value="1"/>
</dbReference>
<accession>A0ABQ3AVW0</accession>
<dbReference type="Pfam" id="PF09084">
    <property type="entry name" value="NMT1"/>
    <property type="match status" value="1"/>
</dbReference>
<dbReference type="RefSeq" id="WP_189416159.1">
    <property type="nucleotide sequence ID" value="NZ_BMYZ01000001.1"/>
</dbReference>
<dbReference type="InterPro" id="IPR036737">
    <property type="entry name" value="OmpA-like_sf"/>
</dbReference>
<feature type="domain" description="OmpA-like" evidence="5">
    <location>
        <begin position="414"/>
        <end position="562"/>
    </location>
</feature>
<evidence type="ECO:0000256" key="4">
    <source>
        <dbReference type="PROSITE-ProRule" id="PRU00473"/>
    </source>
</evidence>
<comment type="caution">
    <text evidence="6">The sequence shown here is derived from an EMBL/GenBank/DDBJ whole genome shotgun (WGS) entry which is preliminary data.</text>
</comment>